<gene>
    <name evidence="1" type="ORF">M9H77_14918</name>
</gene>
<name>A0ACC0BPE2_CATRO</name>
<organism evidence="1 2">
    <name type="scientific">Catharanthus roseus</name>
    <name type="common">Madagascar periwinkle</name>
    <name type="synonym">Vinca rosea</name>
    <dbReference type="NCBI Taxonomy" id="4058"/>
    <lineage>
        <taxon>Eukaryota</taxon>
        <taxon>Viridiplantae</taxon>
        <taxon>Streptophyta</taxon>
        <taxon>Embryophyta</taxon>
        <taxon>Tracheophyta</taxon>
        <taxon>Spermatophyta</taxon>
        <taxon>Magnoliopsida</taxon>
        <taxon>eudicotyledons</taxon>
        <taxon>Gunneridae</taxon>
        <taxon>Pentapetalae</taxon>
        <taxon>asterids</taxon>
        <taxon>lamiids</taxon>
        <taxon>Gentianales</taxon>
        <taxon>Apocynaceae</taxon>
        <taxon>Rauvolfioideae</taxon>
        <taxon>Vinceae</taxon>
        <taxon>Catharanthinae</taxon>
        <taxon>Catharanthus</taxon>
    </lineage>
</organism>
<protein>
    <submittedName>
        <fullName evidence="1">Uncharacterized protein</fullName>
    </submittedName>
</protein>
<comment type="caution">
    <text evidence="1">The sequence shown here is derived from an EMBL/GenBank/DDBJ whole genome shotgun (WGS) entry which is preliminary data.</text>
</comment>
<accession>A0ACC0BPE2</accession>
<keyword evidence="2" id="KW-1185">Reference proteome</keyword>
<sequence>MAVEAKAEDIIKNTQVEEGNKEPVKIIEEEETNGKLNAKNEAHVSLSNEEIKVDGDKKDGEASPSYTSGNKGDSFNDQFPDLKGYEKKALTEFKSRIEEAILMNKLFEKKKKEDEPEKPKSNEQENEEEKEKKSQQEDEKSSSRDKGKAKAANDENESNQDQKVAEILENVTLWGVPLLPSRGDSATDTVLIKFLRAREFKVNDAFEMLKETLQWRKENNIDSILDEDLGNEYDDMVYMSGVDREGHPVCFNVYGIFADDDLYNRTFGTPASRDKFLRWRLRLMEKEIQKLDFSPGGVSSMLQINDLKDTPGFSRKDIRLATKQAVALLENNYPEFVARNIFVNVPFWYYAFSALLSPFLTQRTKSKFDFARATRVSETLLKYIAAEQIPTKYGGLKRENDPDFSTGDAVSEVPLRAGSAETIEIPAPKAGSILVWDLMVTGWEVSYKEEFVPTDENSYAIIVKRGRWMGWQEEPARNSFKNNEAGKIVITIENGIFKKKRILYRYKTKDSSPSNV</sequence>
<dbReference type="Proteomes" id="UP001060085">
    <property type="component" value="Linkage Group LG03"/>
</dbReference>
<evidence type="ECO:0000313" key="1">
    <source>
        <dbReference type="EMBL" id="KAI5674554.1"/>
    </source>
</evidence>
<evidence type="ECO:0000313" key="2">
    <source>
        <dbReference type="Proteomes" id="UP001060085"/>
    </source>
</evidence>
<dbReference type="EMBL" id="CM044703">
    <property type="protein sequence ID" value="KAI5674554.1"/>
    <property type="molecule type" value="Genomic_DNA"/>
</dbReference>
<reference evidence="2" key="1">
    <citation type="journal article" date="2023" name="Nat. Plants">
        <title>Single-cell RNA sequencing provides a high-resolution roadmap for understanding the multicellular compartmentation of specialized metabolism.</title>
        <authorList>
            <person name="Sun S."/>
            <person name="Shen X."/>
            <person name="Li Y."/>
            <person name="Li Y."/>
            <person name="Wang S."/>
            <person name="Li R."/>
            <person name="Zhang H."/>
            <person name="Shen G."/>
            <person name="Guo B."/>
            <person name="Wei J."/>
            <person name="Xu J."/>
            <person name="St-Pierre B."/>
            <person name="Chen S."/>
            <person name="Sun C."/>
        </authorList>
    </citation>
    <scope>NUCLEOTIDE SEQUENCE [LARGE SCALE GENOMIC DNA]</scope>
</reference>
<proteinExistence type="predicted"/>